<sequence>MNVTGLNMGAQDEEFGFSLGDDDIVKSAPVHPPALANMEVDIVVNKNSEVWILHNKPFEESIAWIEFDADDDTLTFVSYRGTVKGLGAKIQAPVRKYLYNAKRVFLIQTEGGKIYDFFNVALVVRDASTKDKDPKNKKRSA</sequence>
<protein>
    <submittedName>
        <fullName evidence="1">Uncharacterized protein</fullName>
    </submittedName>
</protein>
<dbReference type="HOGENOM" id="CLU_1893783_0_0_5"/>
<dbReference type="KEGG" id="mai:MICA_708"/>
<dbReference type="EMBL" id="CP002382">
    <property type="protein sequence ID" value="AEP09042.1"/>
    <property type="molecule type" value="Genomic_DNA"/>
</dbReference>
<keyword evidence="2" id="KW-1185">Reference proteome</keyword>
<proteinExistence type="predicted"/>
<name>G2KPE1_MICAA</name>
<dbReference type="RefSeq" id="WP_014102265.1">
    <property type="nucleotide sequence ID" value="NC_016026.1"/>
</dbReference>
<organism evidence="1 2">
    <name type="scientific">Micavibrio aeruginosavorus (strain ARL-13)</name>
    <dbReference type="NCBI Taxonomy" id="856793"/>
    <lineage>
        <taxon>Bacteria</taxon>
        <taxon>Pseudomonadati</taxon>
        <taxon>Bdellovibrionota</taxon>
        <taxon>Bdellovibrionia</taxon>
        <taxon>Bdellovibrionales</taxon>
        <taxon>Pseudobdellovibrionaceae</taxon>
        <taxon>Micavibrio</taxon>
    </lineage>
</organism>
<reference evidence="1 2" key="1">
    <citation type="journal article" date="2011" name="BMC Genomics">
        <title>Genomic insights into an obligate epibiotic bacterial predator: Micavibrio aeruginosavorus ARL-13.</title>
        <authorList>
            <person name="Wang Z."/>
            <person name="Kadouri D."/>
            <person name="Wu M."/>
        </authorList>
    </citation>
    <scope>NUCLEOTIDE SEQUENCE [LARGE SCALE GENOMIC DNA]</scope>
    <source>
        <strain evidence="1 2">ARL-13</strain>
    </source>
</reference>
<evidence type="ECO:0000313" key="2">
    <source>
        <dbReference type="Proteomes" id="UP000009286"/>
    </source>
</evidence>
<evidence type="ECO:0000313" key="1">
    <source>
        <dbReference type="EMBL" id="AEP09042.1"/>
    </source>
</evidence>
<dbReference type="STRING" id="856793.MICA_708"/>
<dbReference type="AlphaFoldDB" id="G2KPE1"/>
<accession>G2KPE1</accession>
<dbReference type="Proteomes" id="UP000009286">
    <property type="component" value="Chromosome"/>
</dbReference>
<gene>
    <name evidence="1" type="ordered locus">MICA_708</name>
</gene>